<organism evidence="12 13">
    <name type="scientific">Solimonas fluminis</name>
    <dbReference type="NCBI Taxonomy" id="2086571"/>
    <lineage>
        <taxon>Bacteria</taxon>
        <taxon>Pseudomonadati</taxon>
        <taxon>Pseudomonadota</taxon>
        <taxon>Gammaproteobacteria</taxon>
        <taxon>Nevskiales</taxon>
        <taxon>Nevskiaceae</taxon>
        <taxon>Solimonas</taxon>
    </lineage>
</organism>
<dbReference type="NCBIfam" id="TIGR00400">
    <property type="entry name" value="mgtE"/>
    <property type="match status" value="1"/>
</dbReference>
<dbReference type="SMART" id="SM00116">
    <property type="entry name" value="CBS"/>
    <property type="match status" value="2"/>
</dbReference>
<dbReference type="Gene3D" id="1.10.357.20">
    <property type="entry name" value="SLC41 divalent cation transporters, integral membrane domain"/>
    <property type="match status" value="1"/>
</dbReference>
<comment type="caution">
    <text evidence="9">Lacks conserved residue(s) required for the propagation of feature annotation.</text>
</comment>
<comment type="function">
    <text evidence="9">Acts as a magnesium transporter.</text>
</comment>
<keyword evidence="13" id="KW-1185">Reference proteome</keyword>
<evidence type="ECO:0000313" key="13">
    <source>
        <dbReference type="Proteomes" id="UP000238220"/>
    </source>
</evidence>
<accession>A0A2S5TFZ0</accession>
<evidence type="ECO:0000256" key="1">
    <source>
        <dbReference type="ARBA" id="ARBA00004141"/>
    </source>
</evidence>
<dbReference type="PROSITE" id="PS51371">
    <property type="entry name" value="CBS"/>
    <property type="match status" value="2"/>
</dbReference>
<evidence type="ECO:0000256" key="6">
    <source>
        <dbReference type="ARBA" id="ARBA00022989"/>
    </source>
</evidence>
<dbReference type="InterPro" id="IPR006668">
    <property type="entry name" value="Mg_transptr_MgtE_intracell_dom"/>
</dbReference>
<keyword evidence="4 9" id="KW-0812">Transmembrane</keyword>
<dbReference type="InterPro" id="IPR038076">
    <property type="entry name" value="MgtE_N_sf"/>
</dbReference>
<feature type="transmembrane region" description="Helical" evidence="9">
    <location>
        <begin position="471"/>
        <end position="494"/>
    </location>
</feature>
<dbReference type="GO" id="GO:0046872">
    <property type="term" value="F:metal ion binding"/>
    <property type="evidence" value="ECO:0007669"/>
    <property type="project" value="UniProtKB-KW"/>
</dbReference>
<evidence type="ECO:0000259" key="11">
    <source>
        <dbReference type="PROSITE" id="PS51371"/>
    </source>
</evidence>
<feature type="transmembrane region" description="Helical" evidence="9">
    <location>
        <begin position="435"/>
        <end position="459"/>
    </location>
</feature>
<feature type="domain" description="CBS" evidence="11">
    <location>
        <begin position="249"/>
        <end position="306"/>
    </location>
</feature>
<comment type="subcellular location">
    <subcellularLocation>
        <location evidence="9">Cell membrane</location>
        <topology evidence="9">Multi-pass membrane protein</topology>
    </subcellularLocation>
    <subcellularLocation>
        <location evidence="1">Membrane</location>
        <topology evidence="1">Multi-pass membrane protein</topology>
    </subcellularLocation>
</comment>
<name>A0A2S5TFZ0_9GAMM</name>
<gene>
    <name evidence="12" type="primary">mgtE</name>
    <name evidence="12" type="ORF">C3942_11020</name>
</gene>
<dbReference type="Gene3D" id="3.10.580.10">
    <property type="entry name" value="CBS-domain"/>
    <property type="match status" value="1"/>
</dbReference>
<feature type="domain" description="CBS" evidence="11">
    <location>
        <begin position="184"/>
        <end position="247"/>
    </location>
</feature>
<dbReference type="Pfam" id="PF00571">
    <property type="entry name" value="CBS"/>
    <property type="match status" value="2"/>
</dbReference>
<dbReference type="InterPro" id="IPR006667">
    <property type="entry name" value="SLC41_membr_dom"/>
</dbReference>
<dbReference type="InterPro" id="IPR046342">
    <property type="entry name" value="CBS_dom_sf"/>
</dbReference>
<keyword evidence="5 9" id="KW-0460">Magnesium</keyword>
<dbReference type="RefSeq" id="WP_104230435.1">
    <property type="nucleotide sequence ID" value="NZ_PSNW01000005.1"/>
</dbReference>
<comment type="subunit">
    <text evidence="9">Homodimer.</text>
</comment>
<proteinExistence type="inferred from homology"/>
<dbReference type="PANTHER" id="PTHR43773">
    <property type="entry name" value="MAGNESIUM TRANSPORTER MGTE"/>
    <property type="match status" value="1"/>
</dbReference>
<comment type="caution">
    <text evidence="12">The sequence shown here is derived from an EMBL/GenBank/DDBJ whole genome shotgun (WGS) entry which is preliminary data.</text>
</comment>
<evidence type="ECO:0000256" key="7">
    <source>
        <dbReference type="ARBA" id="ARBA00023136"/>
    </source>
</evidence>
<comment type="similarity">
    <text evidence="2 9">Belongs to the SLC41A transporter family.</text>
</comment>
<dbReference type="Gene3D" id="1.25.60.10">
    <property type="entry name" value="MgtE N-terminal domain-like"/>
    <property type="match status" value="1"/>
</dbReference>
<keyword evidence="9" id="KW-0479">Metal-binding</keyword>
<dbReference type="SUPFAM" id="SSF158791">
    <property type="entry name" value="MgtE N-terminal domain-like"/>
    <property type="match status" value="1"/>
</dbReference>
<feature type="region of interest" description="Disordered" evidence="10">
    <location>
        <begin position="1"/>
        <end position="27"/>
    </location>
</feature>
<dbReference type="Pfam" id="PF03448">
    <property type="entry name" value="MgtE_N"/>
    <property type="match status" value="1"/>
</dbReference>
<dbReference type="SUPFAM" id="SSF54631">
    <property type="entry name" value="CBS-domain pair"/>
    <property type="match status" value="1"/>
</dbReference>
<dbReference type="OrthoDB" id="9790355at2"/>
<protein>
    <recommendedName>
        <fullName evidence="9">Magnesium transporter MgtE</fullName>
    </recommendedName>
</protein>
<keyword evidence="9" id="KW-1003">Cell membrane</keyword>
<dbReference type="AlphaFoldDB" id="A0A2S5TFZ0"/>
<sequence length="495" mass="53890">MSQLLPPDDPETDADADGAARPHHHHLEQARAQVIQLLSRQSVEKELLSRSESRNSDVVAQLVARQHQAALEQRLSHFHPADIAFVLEALAPEARDLAWTLVRPARRGAVLLETSDTVRRALVMSMPPEEVVALAGSLDTDDLADLVSSLPEEARQQVLERLDSADQAEVRSMLSFPEGTVGSMMDLDFIAVREDTTLEAVQRLLRRRKLLPAHTNQLFVVDRGNQLRGLLPLARLLLGDPEGQVAEVMNPRPVYFYTDDPSREAVAAFEKYDLISAPVLNLHRQVVGRVTVDAVLDEISERAQTEGLRQVGLTEEDEDLFAPVVASAQRRWPWLAINLATAFFASRVIGAFEPIIEALVALAALMPIVASIGGNTGNQSAALVIRGLALGQLGSDQLRRILRRELSISALNGALWGVVLGFATLLLYHQLPLSVVIAVALMLNMSVAALVGVLAPVLLHRLGRDPAMGSSIILTATTDSMGFFIFLGLAAVFLV</sequence>
<evidence type="ECO:0000256" key="8">
    <source>
        <dbReference type="PROSITE-ProRule" id="PRU00703"/>
    </source>
</evidence>
<feature type="transmembrane region" description="Helical" evidence="9">
    <location>
        <begin position="406"/>
        <end position="429"/>
    </location>
</feature>
<evidence type="ECO:0000256" key="5">
    <source>
        <dbReference type="ARBA" id="ARBA00022842"/>
    </source>
</evidence>
<keyword evidence="7 9" id="KW-0472">Membrane</keyword>
<dbReference type="SUPFAM" id="SSF161093">
    <property type="entry name" value="MgtE membrane domain-like"/>
    <property type="match status" value="1"/>
</dbReference>
<evidence type="ECO:0000256" key="2">
    <source>
        <dbReference type="ARBA" id="ARBA00009749"/>
    </source>
</evidence>
<evidence type="ECO:0000256" key="4">
    <source>
        <dbReference type="ARBA" id="ARBA00022692"/>
    </source>
</evidence>
<evidence type="ECO:0000256" key="9">
    <source>
        <dbReference type="RuleBase" id="RU362011"/>
    </source>
</evidence>
<dbReference type="Pfam" id="PF01769">
    <property type="entry name" value="MgtE"/>
    <property type="match status" value="1"/>
</dbReference>
<evidence type="ECO:0000313" key="12">
    <source>
        <dbReference type="EMBL" id="PPE73921.1"/>
    </source>
</evidence>
<dbReference type="GO" id="GO:0005886">
    <property type="term" value="C:plasma membrane"/>
    <property type="evidence" value="ECO:0007669"/>
    <property type="project" value="UniProtKB-SubCell"/>
</dbReference>
<keyword evidence="6 9" id="KW-1133">Transmembrane helix</keyword>
<dbReference type="PANTHER" id="PTHR43773:SF1">
    <property type="entry name" value="MAGNESIUM TRANSPORTER MGTE"/>
    <property type="match status" value="1"/>
</dbReference>
<evidence type="ECO:0000256" key="3">
    <source>
        <dbReference type="ARBA" id="ARBA00022448"/>
    </source>
</evidence>
<dbReference type="InterPro" id="IPR000644">
    <property type="entry name" value="CBS_dom"/>
</dbReference>
<keyword evidence="3 9" id="KW-0813">Transport</keyword>
<dbReference type="EMBL" id="PSNW01000005">
    <property type="protein sequence ID" value="PPE73921.1"/>
    <property type="molecule type" value="Genomic_DNA"/>
</dbReference>
<dbReference type="GO" id="GO:0015095">
    <property type="term" value="F:magnesium ion transmembrane transporter activity"/>
    <property type="evidence" value="ECO:0007669"/>
    <property type="project" value="UniProtKB-UniRule"/>
</dbReference>
<dbReference type="SMART" id="SM00924">
    <property type="entry name" value="MgtE_N"/>
    <property type="match status" value="1"/>
</dbReference>
<dbReference type="InterPro" id="IPR006669">
    <property type="entry name" value="MgtE_transporter"/>
</dbReference>
<dbReference type="Proteomes" id="UP000238220">
    <property type="component" value="Unassembled WGS sequence"/>
</dbReference>
<dbReference type="InterPro" id="IPR036739">
    <property type="entry name" value="SLC41_membr_dom_sf"/>
</dbReference>
<reference evidence="12 13" key="1">
    <citation type="submission" date="2018-02" db="EMBL/GenBank/DDBJ databases">
        <title>Genome sequencing of Solimonas sp. HR-BB.</title>
        <authorList>
            <person name="Lee Y."/>
            <person name="Jeon C.O."/>
        </authorList>
    </citation>
    <scope>NUCLEOTIDE SEQUENCE [LARGE SCALE GENOMIC DNA]</scope>
    <source>
        <strain evidence="12 13">HR-BB</strain>
    </source>
</reference>
<keyword evidence="8" id="KW-0129">CBS domain</keyword>
<evidence type="ECO:0000256" key="10">
    <source>
        <dbReference type="SAM" id="MobiDB-lite"/>
    </source>
</evidence>